<comment type="caution">
    <text evidence="11">The sequence shown here is derived from an EMBL/GenBank/DDBJ whole genome shotgun (WGS) entry which is preliminary data.</text>
</comment>
<dbReference type="SMART" id="SM00355">
    <property type="entry name" value="ZnF_C2H2"/>
    <property type="match status" value="9"/>
</dbReference>
<name>A0AAD9K5D9_9ANNE</name>
<gene>
    <name evidence="11" type="ORF">LSH36_60g06032</name>
</gene>
<dbReference type="GO" id="GO:0008270">
    <property type="term" value="F:zinc ion binding"/>
    <property type="evidence" value="ECO:0007669"/>
    <property type="project" value="UniProtKB-KW"/>
</dbReference>
<dbReference type="InterPro" id="IPR036236">
    <property type="entry name" value="Znf_C2H2_sf"/>
</dbReference>
<dbReference type="Proteomes" id="UP001208570">
    <property type="component" value="Unassembled WGS sequence"/>
</dbReference>
<feature type="domain" description="C2H2-type" evidence="10">
    <location>
        <begin position="309"/>
        <end position="336"/>
    </location>
</feature>
<keyword evidence="7" id="KW-0539">Nucleus</keyword>
<dbReference type="EMBL" id="JAODUP010000060">
    <property type="protein sequence ID" value="KAK2164705.1"/>
    <property type="molecule type" value="Genomic_DNA"/>
</dbReference>
<sequence>MEHDALPDLSVYYCCHKCHGLLPDSSPDAAINHVTKCDAGMFKSSCNLFAVDKQLCLLLRTTGRQNGQPLLEAEMPEGQGRMEDCQDGGTYHQVIVKEEGIGSDENMEKNDAECIVLNTLLCGENNMDAREDSPPTTNVPVGQRVSARIANSGSRLAKLRRSSLHKEARSGNDPDTCVKTNSSTKTKVWMERREALEKKYNGYVVSAELANGQKSKLKYAKLNNYYQCPQCEWKTSHVGHFERHLRHRHDNSGLFQCSQCEFSCVDSKVFRRHKNHHDKPFVCDECDERFTFKKDLQRHVWKHSGLKPFKCEHCDFTTRFKETMTSHMRKHTGEKLGCDHEGCNFTTIHPSSLRIHKSVKHPSNESKVYQCDMCPYNTLNHGTLTEHKKRHTSEKNFYCSLCDYKGISKAEVIKHMNIHTKETQYFCDKCSYTSGHRTAFVNHMRTHSGMKPFQCSACGYSSITKQKVLRHITHRRPCNGASVYQHKDNLRVDLTKYQHKSTMSTFHVETVGANDGEYNTINDGVIVVDDTIVDGIATGDITVDNSVLQSQEVDADVVTELSFTDTTIDITIVDDAASHCTVVTDSVLQGDVVTCLL</sequence>
<evidence type="ECO:0000256" key="4">
    <source>
        <dbReference type="ARBA" id="ARBA00022771"/>
    </source>
</evidence>
<reference evidence="11" key="1">
    <citation type="journal article" date="2023" name="Mol. Biol. Evol.">
        <title>Third-Generation Sequencing Reveals the Adaptive Role of the Epigenome in Three Deep-Sea Polychaetes.</title>
        <authorList>
            <person name="Perez M."/>
            <person name="Aroh O."/>
            <person name="Sun Y."/>
            <person name="Lan Y."/>
            <person name="Juniper S.K."/>
            <person name="Young C.R."/>
            <person name="Angers B."/>
            <person name="Qian P.Y."/>
        </authorList>
    </citation>
    <scope>NUCLEOTIDE SEQUENCE</scope>
    <source>
        <strain evidence="11">P08H-3</strain>
    </source>
</reference>
<evidence type="ECO:0000256" key="6">
    <source>
        <dbReference type="ARBA" id="ARBA00023125"/>
    </source>
</evidence>
<feature type="region of interest" description="Disordered" evidence="9">
    <location>
        <begin position="162"/>
        <end position="181"/>
    </location>
</feature>
<evidence type="ECO:0000259" key="10">
    <source>
        <dbReference type="PROSITE" id="PS50157"/>
    </source>
</evidence>
<evidence type="ECO:0000256" key="5">
    <source>
        <dbReference type="ARBA" id="ARBA00022833"/>
    </source>
</evidence>
<dbReference type="SUPFAM" id="SSF57667">
    <property type="entry name" value="beta-beta-alpha zinc fingers"/>
    <property type="match status" value="3"/>
</dbReference>
<dbReference type="InterPro" id="IPR013087">
    <property type="entry name" value="Znf_C2H2_type"/>
</dbReference>
<keyword evidence="12" id="KW-1185">Reference proteome</keyword>
<keyword evidence="3" id="KW-0677">Repeat</keyword>
<comment type="subcellular location">
    <subcellularLocation>
        <location evidence="1">Nucleus</location>
    </subcellularLocation>
</comment>
<dbReference type="PROSITE" id="PS00028">
    <property type="entry name" value="ZINC_FINGER_C2H2_1"/>
    <property type="match status" value="1"/>
</dbReference>
<evidence type="ECO:0000256" key="1">
    <source>
        <dbReference type="ARBA" id="ARBA00004123"/>
    </source>
</evidence>
<evidence type="ECO:0000256" key="7">
    <source>
        <dbReference type="ARBA" id="ARBA00023242"/>
    </source>
</evidence>
<evidence type="ECO:0000256" key="8">
    <source>
        <dbReference type="PROSITE-ProRule" id="PRU00042"/>
    </source>
</evidence>
<keyword evidence="6" id="KW-0238">DNA-binding</keyword>
<feature type="domain" description="C2H2-type" evidence="10">
    <location>
        <begin position="425"/>
        <end position="452"/>
    </location>
</feature>
<feature type="domain" description="C2H2-type" evidence="10">
    <location>
        <begin position="369"/>
        <end position="396"/>
    </location>
</feature>
<evidence type="ECO:0000313" key="11">
    <source>
        <dbReference type="EMBL" id="KAK2164705.1"/>
    </source>
</evidence>
<dbReference type="Pfam" id="PF00096">
    <property type="entry name" value="zf-C2H2"/>
    <property type="match status" value="1"/>
</dbReference>
<keyword evidence="4 8" id="KW-0863">Zinc-finger</keyword>
<keyword evidence="5" id="KW-0862">Zinc</keyword>
<protein>
    <recommendedName>
        <fullName evidence="10">C2H2-type domain-containing protein</fullName>
    </recommendedName>
</protein>
<keyword evidence="2" id="KW-0479">Metal-binding</keyword>
<dbReference type="Gene3D" id="3.30.160.60">
    <property type="entry name" value="Classic Zinc Finger"/>
    <property type="match status" value="6"/>
</dbReference>
<evidence type="ECO:0000256" key="9">
    <source>
        <dbReference type="SAM" id="MobiDB-lite"/>
    </source>
</evidence>
<dbReference type="FunFam" id="3.30.160.60:FF:000614">
    <property type="entry name" value="Zinc finger protein 142"/>
    <property type="match status" value="1"/>
</dbReference>
<evidence type="ECO:0000313" key="12">
    <source>
        <dbReference type="Proteomes" id="UP001208570"/>
    </source>
</evidence>
<dbReference type="PROSITE" id="PS50157">
    <property type="entry name" value="ZINC_FINGER_C2H2_2"/>
    <property type="match status" value="5"/>
</dbReference>
<dbReference type="AlphaFoldDB" id="A0AAD9K5D9"/>
<organism evidence="11 12">
    <name type="scientific">Paralvinella palmiformis</name>
    <dbReference type="NCBI Taxonomy" id="53620"/>
    <lineage>
        <taxon>Eukaryota</taxon>
        <taxon>Metazoa</taxon>
        <taxon>Spiralia</taxon>
        <taxon>Lophotrochozoa</taxon>
        <taxon>Annelida</taxon>
        <taxon>Polychaeta</taxon>
        <taxon>Sedentaria</taxon>
        <taxon>Canalipalpata</taxon>
        <taxon>Terebellida</taxon>
        <taxon>Terebelliformia</taxon>
        <taxon>Alvinellidae</taxon>
        <taxon>Paralvinella</taxon>
    </lineage>
</organism>
<proteinExistence type="predicted"/>
<dbReference type="GO" id="GO:0003677">
    <property type="term" value="F:DNA binding"/>
    <property type="evidence" value="ECO:0007669"/>
    <property type="project" value="UniProtKB-KW"/>
</dbReference>
<accession>A0AAD9K5D9</accession>
<feature type="domain" description="C2H2-type" evidence="10">
    <location>
        <begin position="397"/>
        <end position="424"/>
    </location>
</feature>
<feature type="domain" description="C2H2-type" evidence="10">
    <location>
        <begin position="281"/>
        <end position="308"/>
    </location>
</feature>
<dbReference type="PANTHER" id="PTHR24392">
    <property type="entry name" value="ZINC FINGER PROTEIN"/>
    <property type="match status" value="1"/>
</dbReference>
<evidence type="ECO:0000256" key="3">
    <source>
        <dbReference type="ARBA" id="ARBA00022737"/>
    </source>
</evidence>
<dbReference type="GO" id="GO:0005634">
    <property type="term" value="C:nucleus"/>
    <property type="evidence" value="ECO:0007669"/>
    <property type="project" value="UniProtKB-SubCell"/>
</dbReference>
<evidence type="ECO:0000256" key="2">
    <source>
        <dbReference type="ARBA" id="ARBA00022723"/>
    </source>
</evidence>
<dbReference type="FunFam" id="3.30.160.60:FF:000100">
    <property type="entry name" value="Zinc finger 45-like"/>
    <property type="match status" value="1"/>
</dbReference>
<dbReference type="PANTHER" id="PTHR24392:SF31">
    <property type="entry name" value="C2H2-TYPE DOMAIN-CONTAINING PROTEIN"/>
    <property type="match status" value="1"/>
</dbReference>